<dbReference type="Proteomes" id="UP000031501">
    <property type="component" value="Chromosome"/>
</dbReference>
<evidence type="ECO:0000256" key="1">
    <source>
        <dbReference type="ARBA" id="ARBA00023015"/>
    </source>
</evidence>
<dbReference type="AlphaFoldDB" id="A0A221NSA0"/>
<feature type="domain" description="GAF" evidence="3">
    <location>
        <begin position="48"/>
        <end position="205"/>
    </location>
</feature>
<dbReference type="SUPFAM" id="SSF55781">
    <property type="entry name" value="GAF domain-like"/>
    <property type="match status" value="1"/>
</dbReference>
<gene>
    <name evidence="5" type="ORF">LK07_00700</name>
</gene>
<dbReference type="Pfam" id="PF03861">
    <property type="entry name" value="ANTAR"/>
    <property type="match status" value="1"/>
</dbReference>
<dbReference type="InterPro" id="IPR012074">
    <property type="entry name" value="GAF_ANTAR"/>
</dbReference>
<name>A0A221NSA0_9ACTN</name>
<keyword evidence="6" id="KW-1185">Reference proteome</keyword>
<sequence length="290" mass="29903">MNPRISPNNTPFADASARDVSGSAGTLKGALAHAAGAEQEELTMRAAHLRQLVADVAAPLKPGTDALCRVAVDVCGVDCAAVLVGRGEGRGALHTTNPTAAAMEDLQITVGEGPCVDAWETRGPVLTPDLDEPQLADRWPGFAPLARGAGVRAVFTFPLQVGAVRLGTLSLYRHQPGGLGQDETRDALLLTAIALDQLLALSEQARVPGGHEFGVVGEDSLKVYQATGMVAAQLGVGVEEAFARLRGRAFSKGLPLSEVAAQVLDGTVVFTAGGDGGDAPPSADERDEDE</sequence>
<dbReference type="SMART" id="SM01012">
    <property type="entry name" value="ANTAR"/>
    <property type="match status" value="1"/>
</dbReference>
<dbReference type="SMART" id="SM00065">
    <property type="entry name" value="GAF"/>
    <property type="match status" value="1"/>
</dbReference>
<dbReference type="EMBL" id="CP022433">
    <property type="protein sequence ID" value="ASN22792.1"/>
    <property type="molecule type" value="Genomic_DNA"/>
</dbReference>
<keyword evidence="1" id="KW-0805">Transcription regulation</keyword>
<proteinExistence type="predicted"/>
<accession>A0A221NSA0</accession>
<evidence type="ECO:0008006" key="7">
    <source>
        <dbReference type="Google" id="ProtNLM"/>
    </source>
</evidence>
<keyword evidence="2" id="KW-0804">Transcription</keyword>
<dbReference type="GO" id="GO:0003723">
    <property type="term" value="F:RNA binding"/>
    <property type="evidence" value="ECO:0007669"/>
    <property type="project" value="InterPro"/>
</dbReference>
<dbReference type="RefSeq" id="WP_052270052.1">
    <property type="nucleotide sequence ID" value="NZ_CP022433.1"/>
</dbReference>
<reference evidence="5 6" key="1">
    <citation type="submission" date="2017-07" db="EMBL/GenBank/DDBJ databases">
        <title>Genome sequence of Streptomyces pluripotens MUSC 137T.</title>
        <authorList>
            <person name="Ser H.-L."/>
            <person name="Lee L.-H."/>
        </authorList>
    </citation>
    <scope>NUCLEOTIDE SEQUENCE [LARGE SCALE GENOMIC DNA]</scope>
    <source>
        <strain evidence="5 6">MUSC 137</strain>
    </source>
</reference>
<dbReference type="InterPro" id="IPR036388">
    <property type="entry name" value="WH-like_DNA-bd_sf"/>
</dbReference>
<dbReference type="Gene3D" id="1.10.10.10">
    <property type="entry name" value="Winged helix-like DNA-binding domain superfamily/Winged helix DNA-binding domain"/>
    <property type="match status" value="1"/>
</dbReference>
<evidence type="ECO:0000313" key="5">
    <source>
        <dbReference type="EMBL" id="ASN22792.1"/>
    </source>
</evidence>
<protein>
    <recommendedName>
        <fullName evidence="7">ANTAR domain-containing protein</fullName>
    </recommendedName>
</protein>
<feature type="domain" description="ANTAR" evidence="4">
    <location>
        <begin position="217"/>
        <end position="264"/>
    </location>
</feature>
<evidence type="ECO:0000313" key="6">
    <source>
        <dbReference type="Proteomes" id="UP000031501"/>
    </source>
</evidence>
<organism evidence="5 6">
    <name type="scientific">Streptomyces pluripotens</name>
    <dbReference type="NCBI Taxonomy" id="1355015"/>
    <lineage>
        <taxon>Bacteria</taxon>
        <taxon>Bacillati</taxon>
        <taxon>Actinomycetota</taxon>
        <taxon>Actinomycetes</taxon>
        <taxon>Kitasatosporales</taxon>
        <taxon>Streptomycetaceae</taxon>
        <taxon>Streptomyces</taxon>
    </lineage>
</organism>
<dbReference type="PIRSF" id="PIRSF036625">
    <property type="entry name" value="GAF_ANTAR"/>
    <property type="match status" value="1"/>
</dbReference>
<evidence type="ECO:0000259" key="3">
    <source>
        <dbReference type="SMART" id="SM00065"/>
    </source>
</evidence>
<evidence type="ECO:0000256" key="2">
    <source>
        <dbReference type="ARBA" id="ARBA00023163"/>
    </source>
</evidence>
<dbReference type="InterPro" id="IPR005561">
    <property type="entry name" value="ANTAR"/>
</dbReference>
<dbReference type="InterPro" id="IPR003018">
    <property type="entry name" value="GAF"/>
</dbReference>
<dbReference type="InterPro" id="IPR029016">
    <property type="entry name" value="GAF-like_dom_sf"/>
</dbReference>
<evidence type="ECO:0000259" key="4">
    <source>
        <dbReference type="SMART" id="SM01012"/>
    </source>
</evidence>
<dbReference type="Gene3D" id="3.30.450.40">
    <property type="match status" value="1"/>
</dbReference>
<dbReference type="Pfam" id="PF13185">
    <property type="entry name" value="GAF_2"/>
    <property type="match status" value="1"/>
</dbReference>